<dbReference type="AlphaFoldDB" id="A0A2M3ZXS1"/>
<sequence length="211" mass="23825">MLLWLVVVRSRLLDSRAHRTAITIRTVRIICRAPVSCVGCSSSATVTDAIGRTDDRAAGAVQRIEPTLHLTLHHQPHKALMVGQQLHRVVVMRVRNVNAVDRQYAIAHQDLAVLVRHTALGQPRDVDSLGTILERDVALTTGNAKPEPLPDLIPDQRRVQDHLLRDLLSVQQLHIERRCSSTTYAVTVRQPDRVRRQCTTVGRGSARYRWW</sequence>
<organism evidence="1">
    <name type="scientific">Anopheles braziliensis</name>
    <dbReference type="NCBI Taxonomy" id="58242"/>
    <lineage>
        <taxon>Eukaryota</taxon>
        <taxon>Metazoa</taxon>
        <taxon>Ecdysozoa</taxon>
        <taxon>Arthropoda</taxon>
        <taxon>Hexapoda</taxon>
        <taxon>Insecta</taxon>
        <taxon>Pterygota</taxon>
        <taxon>Neoptera</taxon>
        <taxon>Endopterygota</taxon>
        <taxon>Diptera</taxon>
        <taxon>Nematocera</taxon>
        <taxon>Culicoidea</taxon>
        <taxon>Culicidae</taxon>
        <taxon>Anophelinae</taxon>
        <taxon>Anopheles</taxon>
    </lineage>
</organism>
<proteinExistence type="predicted"/>
<dbReference type="EMBL" id="GGFM01012558">
    <property type="protein sequence ID" value="MBW33309.1"/>
    <property type="molecule type" value="Transcribed_RNA"/>
</dbReference>
<reference evidence="1" key="1">
    <citation type="submission" date="2018-01" db="EMBL/GenBank/DDBJ databases">
        <title>An insight into the sialome of Amazonian anophelines.</title>
        <authorList>
            <person name="Ribeiro J.M."/>
            <person name="Scarpassa V."/>
            <person name="Calvo E."/>
        </authorList>
    </citation>
    <scope>NUCLEOTIDE SEQUENCE</scope>
    <source>
        <tissue evidence="1">Salivary glands</tissue>
    </source>
</reference>
<accession>A0A2M3ZXS1</accession>
<evidence type="ECO:0000313" key="1">
    <source>
        <dbReference type="EMBL" id="MBW33309.1"/>
    </source>
</evidence>
<protein>
    <submittedName>
        <fullName evidence="1">Putative secreted peptide</fullName>
    </submittedName>
</protein>
<name>A0A2M3ZXS1_9DIPT</name>